<protein>
    <submittedName>
        <fullName evidence="1">Uncharacterized protein</fullName>
    </submittedName>
</protein>
<evidence type="ECO:0000313" key="1">
    <source>
        <dbReference type="EMBL" id="NCS91316.1"/>
    </source>
</evidence>
<dbReference type="EMBL" id="JAACQH010000048">
    <property type="protein sequence ID" value="NCS91316.1"/>
    <property type="molecule type" value="Genomic_DNA"/>
</dbReference>
<proteinExistence type="predicted"/>
<reference evidence="1" key="1">
    <citation type="submission" date="2019-11" db="EMBL/GenBank/DDBJ databases">
        <title>Lipid analysis of CO2-rich subsurface aquifers suggests an autotrophy-based deep biosphere with lysolipids enriched in CPR bacteria.</title>
        <authorList>
            <person name="Probst A.J."/>
            <person name="Elling F.J."/>
            <person name="Castelle C.J."/>
            <person name="Zhu Q."/>
            <person name="Elvert M."/>
            <person name="Birarda G."/>
            <person name="Holman H.-Y."/>
            <person name="Lane K.R."/>
            <person name="Ladd B."/>
            <person name="Ryan M.C."/>
            <person name="Woyke T."/>
            <person name="Hinrichs K.-U."/>
            <person name="Banfield J.F."/>
        </authorList>
    </citation>
    <scope>NUCLEOTIDE SEQUENCE</scope>
    <source>
        <strain evidence="1">CG_2015-04_33_537</strain>
    </source>
</reference>
<organism evidence="1 2">
    <name type="scientific">Candidatus Altarchaeum hamiconexum</name>
    <dbReference type="NCBI Taxonomy" id="1803513"/>
    <lineage>
        <taxon>Archaea</taxon>
        <taxon>Candidatus Altarchaeota</taxon>
        <taxon>Candidatus Altiarchaeia</taxon>
        <taxon>Candidatus Altarchaeales</taxon>
        <taxon>Candidatus Altarchaeaceae</taxon>
        <taxon>Candidatus Altarchaeum</taxon>
    </lineage>
</organism>
<comment type="caution">
    <text evidence="1">The sequence shown here is derived from an EMBL/GenBank/DDBJ whole genome shotgun (WGS) entry which is preliminary data.</text>
</comment>
<accession>A0A8J7YZE3</accession>
<gene>
    <name evidence="1" type="ORF">GW779_02695</name>
</gene>
<sequence>MSTSEKNKGKVYIKSPQKVHEMFKRGIVGEMNMCKNNKTILKLVRPNYEEIEILKLFGNEHIVDKSHLKSMNINY</sequence>
<dbReference type="AlphaFoldDB" id="A0A8J7YZE3"/>
<name>A0A8J7YZE3_9ARCH</name>
<evidence type="ECO:0000313" key="2">
    <source>
        <dbReference type="Proteomes" id="UP000738826"/>
    </source>
</evidence>
<dbReference type="Proteomes" id="UP000738826">
    <property type="component" value="Unassembled WGS sequence"/>
</dbReference>